<sequence length="218" mass="25149">MKLPEVLLNDIHKAVDRIAQARSETSGDRSLLVAISGIDGSGKGVVSHELFNVLNSRNFNVALIGLDAWHHQQNIRFNPDNLPEHFYNHAFRWQELFDSLILPLKANKSIYLQAQSLDLKTDELYDETYDFQEIDIILFEGIFILKKPWINEYDLKIWVDCSFETALNRALSRGQEGLGEEETIRDFQNIYFPAQKIHFERDNPTASASLIINNDIQE</sequence>
<dbReference type="InterPro" id="IPR027417">
    <property type="entry name" value="P-loop_NTPase"/>
</dbReference>
<dbReference type="Gene3D" id="3.40.50.300">
    <property type="entry name" value="P-loop containing nucleotide triphosphate hydrolases"/>
    <property type="match status" value="1"/>
</dbReference>
<dbReference type="PANTHER" id="PTHR10285">
    <property type="entry name" value="URIDINE KINASE"/>
    <property type="match status" value="1"/>
</dbReference>
<dbReference type="Proteomes" id="UP001235303">
    <property type="component" value="Unassembled WGS sequence"/>
</dbReference>
<accession>A0ABT7AWT0</accession>
<feature type="domain" description="Phosphoribulokinase/uridine kinase" evidence="1">
    <location>
        <begin position="33"/>
        <end position="176"/>
    </location>
</feature>
<evidence type="ECO:0000313" key="3">
    <source>
        <dbReference type="Proteomes" id="UP001235303"/>
    </source>
</evidence>
<keyword evidence="3" id="KW-1185">Reference proteome</keyword>
<dbReference type="GO" id="GO:0016301">
    <property type="term" value="F:kinase activity"/>
    <property type="evidence" value="ECO:0007669"/>
    <property type="project" value="UniProtKB-KW"/>
</dbReference>
<dbReference type="Pfam" id="PF00485">
    <property type="entry name" value="PRK"/>
    <property type="match status" value="1"/>
</dbReference>
<dbReference type="SUPFAM" id="SSF52540">
    <property type="entry name" value="P-loop containing nucleoside triphosphate hydrolases"/>
    <property type="match status" value="1"/>
</dbReference>
<evidence type="ECO:0000259" key="1">
    <source>
        <dbReference type="Pfam" id="PF00485"/>
    </source>
</evidence>
<dbReference type="EMBL" id="JAQOSP010000115">
    <property type="protein sequence ID" value="MDJ1171374.1"/>
    <property type="molecule type" value="Genomic_DNA"/>
</dbReference>
<comment type="caution">
    <text evidence="2">The sequence shown here is derived from an EMBL/GenBank/DDBJ whole genome shotgun (WGS) entry which is preliminary data.</text>
</comment>
<organism evidence="2 3">
    <name type="scientific">Roseofilum acuticapitatum BLCC-M154</name>
    <dbReference type="NCBI Taxonomy" id="3022444"/>
    <lineage>
        <taxon>Bacteria</taxon>
        <taxon>Bacillati</taxon>
        <taxon>Cyanobacteriota</taxon>
        <taxon>Cyanophyceae</taxon>
        <taxon>Desertifilales</taxon>
        <taxon>Desertifilaceae</taxon>
        <taxon>Roseofilum</taxon>
        <taxon>Roseofilum acuticapitatum</taxon>
    </lineage>
</organism>
<keyword evidence="2" id="KW-0808">Transferase</keyword>
<name>A0ABT7AWT0_9CYAN</name>
<dbReference type="InterPro" id="IPR006083">
    <property type="entry name" value="PRK/URK"/>
</dbReference>
<evidence type="ECO:0000313" key="2">
    <source>
        <dbReference type="EMBL" id="MDJ1171374.1"/>
    </source>
</evidence>
<keyword evidence="2" id="KW-0418">Kinase</keyword>
<dbReference type="RefSeq" id="WP_283755127.1">
    <property type="nucleotide sequence ID" value="NZ_JAQOSP010000115.1"/>
</dbReference>
<gene>
    <name evidence="2" type="ORF">PMG71_18240</name>
</gene>
<reference evidence="2 3" key="1">
    <citation type="submission" date="2023-01" db="EMBL/GenBank/DDBJ databases">
        <title>Novel diversity within Roseofilum (Cyanobacteria; Desertifilaceae) from marine benthic mats with descriptions of four novel species.</title>
        <authorList>
            <person name="Wang Y."/>
            <person name="Berthold D.E."/>
            <person name="Hu J."/>
            <person name="Lefler F.W."/>
            <person name="Laughinghouse H.D. IV."/>
        </authorList>
    </citation>
    <scope>NUCLEOTIDE SEQUENCE [LARGE SCALE GENOMIC DNA]</scope>
    <source>
        <strain evidence="2 3">BLCC-M154</strain>
    </source>
</reference>
<proteinExistence type="predicted"/>
<protein>
    <submittedName>
        <fullName evidence="2">Uridine kinase</fullName>
    </submittedName>
</protein>